<evidence type="ECO:0000259" key="3">
    <source>
        <dbReference type="Pfam" id="PF01569"/>
    </source>
</evidence>
<dbReference type="EMBL" id="JACHMQ010000001">
    <property type="protein sequence ID" value="MBB6393150.1"/>
    <property type="molecule type" value="Genomic_DNA"/>
</dbReference>
<feature type="region of interest" description="Disordered" evidence="1">
    <location>
        <begin position="211"/>
        <end position="232"/>
    </location>
</feature>
<gene>
    <name evidence="4" type="ORF">BKA00_000064</name>
</gene>
<keyword evidence="2" id="KW-0812">Transmembrane</keyword>
<feature type="transmembrane region" description="Helical" evidence="2">
    <location>
        <begin position="84"/>
        <end position="106"/>
    </location>
</feature>
<feature type="transmembrane region" description="Helical" evidence="2">
    <location>
        <begin position="7"/>
        <end position="25"/>
    </location>
</feature>
<keyword evidence="2" id="KW-0472">Membrane</keyword>
<evidence type="ECO:0000256" key="1">
    <source>
        <dbReference type="SAM" id="MobiDB-lite"/>
    </source>
</evidence>
<sequence length="232" mass="25685">MRWGSRNWYAVLVAVMVLVTVDVLLDGPLRHVDRAVHYWSDAHIQGRRLTAVDVFAALGQRGYLVRIIVPLAIIAAIRVRSLRYLWASVLIVGVLSLLQVLLKAAIPRTFPISGTDVLFVRGDAYPSGHTLNGFVLVWIILELVVVAFPAASGALPPRRRRDIAVVTGTVTAVALTVVDKHWLTDCLFSLALGPVLLQCLLLLDPFATRRGRERPDSGPAHRTRRAWRGLVR</sequence>
<keyword evidence="5" id="KW-1185">Reference proteome</keyword>
<dbReference type="SUPFAM" id="SSF48317">
    <property type="entry name" value="Acid phosphatase/Vanadium-dependent haloperoxidase"/>
    <property type="match status" value="1"/>
</dbReference>
<evidence type="ECO:0000313" key="5">
    <source>
        <dbReference type="Proteomes" id="UP000546324"/>
    </source>
</evidence>
<dbReference type="Gene3D" id="1.20.144.10">
    <property type="entry name" value="Phosphatidic acid phosphatase type 2/haloperoxidase"/>
    <property type="match status" value="1"/>
</dbReference>
<evidence type="ECO:0000313" key="4">
    <source>
        <dbReference type="EMBL" id="MBB6393150.1"/>
    </source>
</evidence>
<dbReference type="AlphaFoldDB" id="A0A7X0KWC4"/>
<dbReference type="InterPro" id="IPR000326">
    <property type="entry name" value="PAP2/HPO"/>
</dbReference>
<feature type="domain" description="Phosphatidic acid phosphatase type 2/haloperoxidase" evidence="3">
    <location>
        <begin position="87"/>
        <end position="199"/>
    </location>
</feature>
<name>A0A7X0KWC4_9ACTN</name>
<feature type="transmembrane region" description="Helical" evidence="2">
    <location>
        <begin position="131"/>
        <end position="151"/>
    </location>
</feature>
<dbReference type="InterPro" id="IPR036938">
    <property type="entry name" value="PAP2/HPO_sf"/>
</dbReference>
<proteinExistence type="predicted"/>
<protein>
    <recommendedName>
        <fullName evidence="3">Phosphatidic acid phosphatase type 2/haloperoxidase domain-containing protein</fullName>
    </recommendedName>
</protein>
<feature type="compositionally biased region" description="Basic residues" evidence="1">
    <location>
        <begin position="221"/>
        <end position="232"/>
    </location>
</feature>
<reference evidence="4 5" key="1">
    <citation type="submission" date="2020-08" db="EMBL/GenBank/DDBJ databases">
        <title>Sequencing the genomes of 1000 actinobacteria strains.</title>
        <authorList>
            <person name="Klenk H.-P."/>
        </authorList>
    </citation>
    <scope>NUCLEOTIDE SEQUENCE [LARGE SCALE GENOMIC DNA]</scope>
    <source>
        <strain evidence="4 5">DSM 43675</strain>
    </source>
</reference>
<dbReference type="Pfam" id="PF01569">
    <property type="entry name" value="PAP2"/>
    <property type="match status" value="1"/>
</dbReference>
<evidence type="ECO:0000256" key="2">
    <source>
        <dbReference type="SAM" id="Phobius"/>
    </source>
</evidence>
<organism evidence="4 5">
    <name type="scientific">Actinomadura coerulea</name>
    <dbReference type="NCBI Taxonomy" id="46159"/>
    <lineage>
        <taxon>Bacteria</taxon>
        <taxon>Bacillati</taxon>
        <taxon>Actinomycetota</taxon>
        <taxon>Actinomycetes</taxon>
        <taxon>Streptosporangiales</taxon>
        <taxon>Thermomonosporaceae</taxon>
        <taxon>Actinomadura</taxon>
    </lineage>
</organism>
<comment type="caution">
    <text evidence="4">The sequence shown here is derived from an EMBL/GenBank/DDBJ whole genome shotgun (WGS) entry which is preliminary data.</text>
</comment>
<accession>A0A7X0KWC4</accession>
<keyword evidence="2" id="KW-1133">Transmembrane helix</keyword>
<feature type="transmembrane region" description="Helical" evidence="2">
    <location>
        <begin position="58"/>
        <end position="77"/>
    </location>
</feature>
<dbReference type="Proteomes" id="UP000546324">
    <property type="component" value="Unassembled WGS sequence"/>
</dbReference>